<dbReference type="EMBL" id="LR796357">
    <property type="protein sequence ID" value="CAB4139488.1"/>
    <property type="molecule type" value="Genomic_DNA"/>
</dbReference>
<evidence type="ECO:0000313" key="2">
    <source>
        <dbReference type="EMBL" id="CAB4139488.1"/>
    </source>
</evidence>
<sequence length="91" mass="10508">MPRKRHIGLSRDAGRSCLAKHRHETKQEALTHLARNRREDSGRSANPNSGELHVYQCGFCGGWHVGHPIGSTARREKTWLTRPKKWERVEE</sequence>
<reference evidence="2" key="1">
    <citation type="submission" date="2020-04" db="EMBL/GenBank/DDBJ databases">
        <authorList>
            <person name="Chiriac C."/>
            <person name="Salcher M."/>
            <person name="Ghai R."/>
            <person name="Kavagutti S V."/>
        </authorList>
    </citation>
    <scope>NUCLEOTIDE SEQUENCE</scope>
</reference>
<proteinExistence type="predicted"/>
<feature type="region of interest" description="Disordered" evidence="1">
    <location>
        <begin position="21"/>
        <end position="50"/>
    </location>
</feature>
<organism evidence="2">
    <name type="scientific">uncultured Caudovirales phage</name>
    <dbReference type="NCBI Taxonomy" id="2100421"/>
    <lineage>
        <taxon>Viruses</taxon>
        <taxon>Duplodnaviria</taxon>
        <taxon>Heunggongvirae</taxon>
        <taxon>Uroviricota</taxon>
        <taxon>Caudoviricetes</taxon>
        <taxon>Peduoviridae</taxon>
        <taxon>Maltschvirus</taxon>
        <taxon>Maltschvirus maltsch</taxon>
    </lineage>
</organism>
<accession>A0A6J5LYB8</accession>
<evidence type="ECO:0000256" key="1">
    <source>
        <dbReference type="SAM" id="MobiDB-lite"/>
    </source>
</evidence>
<name>A0A6J5LYB8_9CAUD</name>
<gene>
    <name evidence="2" type="ORF">UFOVP349_44</name>
</gene>
<protein>
    <submittedName>
        <fullName evidence="2">Uncharacterized protein</fullName>
    </submittedName>
</protein>